<dbReference type="InterPro" id="IPR005583">
    <property type="entry name" value="YaaA"/>
</dbReference>
<evidence type="ECO:0000313" key="1">
    <source>
        <dbReference type="EMBL" id="MCF4006406.1"/>
    </source>
</evidence>
<sequence length="245" mass="26756">MLIILPPSEAKADGGDLPPLDLDRLHFSSLTPVREEIIEDLLALEPLAMQRVLKLSDRLWSEVEANIALRDSPCTPALRRYTGVLYDALDAEHLPPRAWERILLSSAMFGFLHATDPIPHYRLSGGSTLPRRDGGTATMKSRWSPTLSAAGAELPGLIIDARSGAYAQLGTIPGALTLTVMKEKPDGSRSVVSHVNKKYKGVLTRVLASAEEELESAGDVVDYTAEHGLHMEIPKDAQLHLIVRE</sequence>
<organism evidence="1 2">
    <name type="scientific">Corynebacterium uropygiale</name>
    <dbReference type="NCBI Taxonomy" id="1775911"/>
    <lineage>
        <taxon>Bacteria</taxon>
        <taxon>Bacillati</taxon>
        <taxon>Actinomycetota</taxon>
        <taxon>Actinomycetes</taxon>
        <taxon>Mycobacteriales</taxon>
        <taxon>Corynebacteriaceae</taxon>
        <taxon>Corynebacterium</taxon>
    </lineage>
</organism>
<dbReference type="Pfam" id="PF03883">
    <property type="entry name" value="H2O2_YaaD"/>
    <property type="match status" value="1"/>
</dbReference>
<dbReference type="Proteomes" id="UP001139336">
    <property type="component" value="Unassembled WGS sequence"/>
</dbReference>
<protein>
    <submittedName>
        <fullName evidence="1">Peroxide stress protein YaaA</fullName>
    </submittedName>
</protein>
<accession>A0A9X1QPG0</accession>
<proteinExistence type="predicted"/>
<dbReference type="EMBL" id="JAKGSI010000002">
    <property type="protein sequence ID" value="MCF4006406.1"/>
    <property type="molecule type" value="Genomic_DNA"/>
</dbReference>
<dbReference type="PANTHER" id="PTHR30283:SF4">
    <property type="entry name" value="PEROXIDE STRESS RESISTANCE PROTEIN YAAA"/>
    <property type="match status" value="1"/>
</dbReference>
<dbReference type="RefSeq" id="WP_236118209.1">
    <property type="nucleotide sequence ID" value="NZ_JAKGSI010000002.1"/>
</dbReference>
<evidence type="ECO:0000313" key="2">
    <source>
        <dbReference type="Proteomes" id="UP001139336"/>
    </source>
</evidence>
<dbReference type="AlphaFoldDB" id="A0A9X1QPG0"/>
<reference evidence="1" key="1">
    <citation type="submission" date="2022-01" db="EMBL/GenBank/DDBJ databases">
        <title>Corynebacterium sp. nov isolated from isolated from the feces of the greater white-fronted geese (Anser albifrons) at Poyang Lake, PR China.</title>
        <authorList>
            <person name="Liu Q."/>
        </authorList>
    </citation>
    <scope>NUCLEOTIDE SEQUENCE</scope>
    <source>
        <strain evidence="1">JCM 32435</strain>
    </source>
</reference>
<gene>
    <name evidence="1" type="ORF">L1O03_04315</name>
</gene>
<dbReference type="GO" id="GO:0005829">
    <property type="term" value="C:cytosol"/>
    <property type="evidence" value="ECO:0007669"/>
    <property type="project" value="TreeGrafter"/>
</dbReference>
<keyword evidence="2" id="KW-1185">Reference proteome</keyword>
<dbReference type="PANTHER" id="PTHR30283">
    <property type="entry name" value="PEROXIDE STRESS RESPONSE PROTEIN YAAA"/>
    <property type="match status" value="1"/>
</dbReference>
<name>A0A9X1QPG0_9CORY</name>
<dbReference type="GO" id="GO:0033194">
    <property type="term" value="P:response to hydroperoxide"/>
    <property type="evidence" value="ECO:0007669"/>
    <property type="project" value="TreeGrafter"/>
</dbReference>
<comment type="caution">
    <text evidence="1">The sequence shown here is derived from an EMBL/GenBank/DDBJ whole genome shotgun (WGS) entry which is preliminary data.</text>
</comment>